<organism evidence="14 15">
    <name type="scientific">Trichoglossum hirsutum</name>
    <dbReference type="NCBI Taxonomy" id="265104"/>
    <lineage>
        <taxon>Eukaryota</taxon>
        <taxon>Fungi</taxon>
        <taxon>Dikarya</taxon>
        <taxon>Ascomycota</taxon>
        <taxon>Pezizomycotina</taxon>
        <taxon>Geoglossomycetes</taxon>
        <taxon>Geoglossales</taxon>
        <taxon>Geoglossaceae</taxon>
        <taxon>Trichoglossum</taxon>
    </lineage>
</organism>
<accession>A0A9P8LJ95</accession>
<evidence type="ECO:0000256" key="11">
    <source>
        <dbReference type="ARBA" id="ARBA00083299"/>
    </source>
</evidence>
<dbReference type="PANTHER" id="PTHR10631">
    <property type="entry name" value="N 2 ,N 2 -DIMETHYLGUANOSINE TRNA METHYLTRANSFERASE"/>
    <property type="match status" value="1"/>
</dbReference>
<reference evidence="14" key="1">
    <citation type="submission" date="2021-03" db="EMBL/GenBank/DDBJ databases">
        <title>Comparative genomics and phylogenomic investigation of the class Geoglossomycetes provide insights into ecological specialization and systematics.</title>
        <authorList>
            <person name="Melie T."/>
            <person name="Pirro S."/>
            <person name="Miller A.N."/>
            <person name="Quandt A."/>
        </authorList>
    </citation>
    <scope>NUCLEOTIDE SEQUENCE</scope>
    <source>
        <strain evidence="14">CAQ_001_2017</strain>
    </source>
</reference>
<feature type="region of interest" description="Disordered" evidence="13">
    <location>
        <begin position="104"/>
        <end position="155"/>
    </location>
</feature>
<evidence type="ECO:0000256" key="3">
    <source>
        <dbReference type="ARBA" id="ARBA00022679"/>
    </source>
</evidence>
<comment type="similarity">
    <text evidence="12">Belongs to the class I-like SAM-binding methyltransferase superfamily. Trm1 family.</text>
</comment>
<keyword evidence="3 12" id="KW-0808">Transferase</keyword>
<dbReference type="GO" id="GO:0000049">
    <property type="term" value="F:tRNA binding"/>
    <property type="evidence" value="ECO:0007669"/>
    <property type="project" value="UniProtKB-UniRule"/>
</dbReference>
<keyword evidence="15" id="KW-1185">Reference proteome</keyword>
<name>A0A9P8LJ95_9PEZI</name>
<dbReference type="InterPro" id="IPR029063">
    <property type="entry name" value="SAM-dependent_MTases_sf"/>
</dbReference>
<comment type="catalytic activity">
    <reaction evidence="8">
        <text>guanosine(26) in tRNA + 2 S-adenosyl-L-methionine = N(2)-dimethylguanosine(26) in tRNA + 2 S-adenosyl-L-homocysteine + 2 H(+)</text>
        <dbReference type="Rhea" id="RHEA:43140"/>
        <dbReference type="Rhea" id="RHEA-COMP:10359"/>
        <dbReference type="Rhea" id="RHEA-COMP:10360"/>
        <dbReference type="ChEBI" id="CHEBI:15378"/>
        <dbReference type="ChEBI" id="CHEBI:57856"/>
        <dbReference type="ChEBI" id="CHEBI:59789"/>
        <dbReference type="ChEBI" id="CHEBI:74269"/>
        <dbReference type="ChEBI" id="CHEBI:74513"/>
        <dbReference type="EC" id="2.1.1.216"/>
    </reaction>
</comment>
<evidence type="ECO:0000256" key="13">
    <source>
        <dbReference type="SAM" id="MobiDB-lite"/>
    </source>
</evidence>
<proteinExistence type="inferred from homology"/>
<dbReference type="PANTHER" id="PTHR10631:SF3">
    <property type="entry name" value="TRNA (GUANINE(26)-N(2))-DIMETHYLTRANSFERASE"/>
    <property type="match status" value="1"/>
</dbReference>
<dbReference type="SUPFAM" id="SSF53335">
    <property type="entry name" value="S-adenosyl-L-methionine-dependent methyltransferases"/>
    <property type="match status" value="1"/>
</dbReference>
<dbReference type="GO" id="GO:0160104">
    <property type="term" value="F:tRNA (guanine(26)-N2)-dimethyltransferase activity"/>
    <property type="evidence" value="ECO:0007669"/>
    <property type="project" value="UniProtKB-EC"/>
</dbReference>
<evidence type="ECO:0000256" key="6">
    <source>
        <dbReference type="ARBA" id="ARBA00022884"/>
    </source>
</evidence>
<protein>
    <recommendedName>
        <fullName evidence="7">tRNA (guanine(26)-N(2))-dimethyltransferase</fullName>
        <ecNumber evidence="7">2.1.1.216</ecNumber>
    </recommendedName>
    <alternativeName>
        <fullName evidence="10">tRNA 2,2-dimethylguanosine-26 methyltransferase</fullName>
    </alternativeName>
    <alternativeName>
        <fullName evidence="9">tRNA(guanine-26,N(2)-N(2)) methyltransferase</fullName>
    </alternativeName>
    <alternativeName>
        <fullName evidence="11">tRNA(m(2,2)G26)dimethyltransferase</fullName>
    </alternativeName>
</protein>
<dbReference type="Gene3D" id="3.40.50.150">
    <property type="entry name" value="Vaccinia Virus protein VP39"/>
    <property type="match status" value="1"/>
</dbReference>
<dbReference type="AlphaFoldDB" id="A0A9P8LJ95"/>
<feature type="region of interest" description="Disordered" evidence="13">
    <location>
        <begin position="682"/>
        <end position="706"/>
    </location>
</feature>
<evidence type="ECO:0000256" key="1">
    <source>
        <dbReference type="ARBA" id="ARBA00022555"/>
    </source>
</evidence>
<dbReference type="GO" id="GO:0005634">
    <property type="term" value="C:nucleus"/>
    <property type="evidence" value="ECO:0007669"/>
    <property type="project" value="TreeGrafter"/>
</dbReference>
<keyword evidence="2 12" id="KW-0489">Methyltransferase</keyword>
<evidence type="ECO:0000256" key="9">
    <source>
        <dbReference type="ARBA" id="ARBA00077143"/>
    </source>
</evidence>
<keyword evidence="5 12" id="KW-0819">tRNA processing</keyword>
<dbReference type="EMBL" id="JAGHQM010000018">
    <property type="protein sequence ID" value="KAH0566289.1"/>
    <property type="molecule type" value="Genomic_DNA"/>
</dbReference>
<dbReference type="InterPro" id="IPR042296">
    <property type="entry name" value="tRNA_met_Trm1_C"/>
</dbReference>
<evidence type="ECO:0000256" key="7">
    <source>
        <dbReference type="ARBA" id="ARBA00039099"/>
    </source>
</evidence>
<gene>
    <name evidence="14" type="ORF">GP486_000315</name>
</gene>
<dbReference type="PROSITE" id="PS51626">
    <property type="entry name" value="SAM_MT_TRM1"/>
    <property type="match status" value="1"/>
</dbReference>
<evidence type="ECO:0000313" key="14">
    <source>
        <dbReference type="EMBL" id="KAH0566289.1"/>
    </source>
</evidence>
<dbReference type="EC" id="2.1.1.216" evidence="7"/>
<evidence type="ECO:0000256" key="8">
    <source>
        <dbReference type="ARBA" id="ARBA00051897"/>
    </source>
</evidence>
<comment type="caution">
    <text evidence="14">The sequence shown here is derived from an EMBL/GenBank/DDBJ whole genome shotgun (WGS) entry which is preliminary data.</text>
</comment>
<dbReference type="GO" id="GO:0002940">
    <property type="term" value="P:tRNA N2-guanine methylation"/>
    <property type="evidence" value="ECO:0007669"/>
    <property type="project" value="TreeGrafter"/>
</dbReference>
<evidence type="ECO:0000256" key="5">
    <source>
        <dbReference type="ARBA" id="ARBA00022694"/>
    </source>
</evidence>
<keyword evidence="6 12" id="KW-0694">RNA-binding</keyword>
<evidence type="ECO:0000256" key="10">
    <source>
        <dbReference type="ARBA" id="ARBA00082896"/>
    </source>
</evidence>
<dbReference type="Gene3D" id="3.30.56.70">
    <property type="entry name" value="N2,N2-dimethylguanosine tRNA methyltransferase, C-terminal domain"/>
    <property type="match status" value="1"/>
</dbReference>
<evidence type="ECO:0000256" key="2">
    <source>
        <dbReference type="ARBA" id="ARBA00022603"/>
    </source>
</evidence>
<dbReference type="FunFam" id="3.30.56.70:FF:000001">
    <property type="entry name" value="tRNA (guanine(26)-N(2))-dimethyltransferase"/>
    <property type="match status" value="1"/>
</dbReference>
<keyword evidence="4 12" id="KW-0949">S-adenosyl-L-methionine</keyword>
<dbReference type="Proteomes" id="UP000750711">
    <property type="component" value="Unassembled WGS sequence"/>
</dbReference>
<evidence type="ECO:0000313" key="15">
    <source>
        <dbReference type="Proteomes" id="UP000750711"/>
    </source>
</evidence>
<sequence>METEVSIDENLGRECPLVLRGIEEPPVAGQSVWHDGKRFTTVREGLAHILVPADITKTVSNPAKPLEEPQRQSVFYNPIQQFNRDLSVLAIRAFGEELIKAKRERREKKMQSLARKGNNRGKKRKIGEVDDRDDSSPTNQADGLENGTRYPEIERDIGGTNNVTAMEKSEAVKVEGEGDSAITGVQPNQSQGNCVKNDWTPRFSILDALSATGLRALRYCQEIPFTTSVTANDLSREATTSIDLNIRHNRLDGRIASSTGNAVSHMYQVAHGNLSSWSNEGPSLGKYDVIDLDPYGTAAPFLDAAVQALADGGLLCVTCTDSGVFASGGYPEKTYALYGGLPIKGPYSHEGGLRLILHAIATSAARYGLAIEPLLSLSIDFYVRLFVRIRRSPAEVKFLAGKTMIVYCCDQGCGAWRTQLLARTREMTDKKGDKYYKHSLAQGPSVSEHCECCGFKTHLAGPMYAGPIQSRDFIRRILSSLPEVSRDTYATVDRIEGMLSTAIEETSYIPQGETDLNAGKVGSTITHFEPGEIDTQPFFFIPNALCKVIHCQGPSADALRGAFRYLGYKVTASHCKAGSFKTNAPWPVIWHIFREWVSQKSPVKEGALKEYTPGWNILKGSPQVGGVHGYSTAELESTAAEVNGFEVSEEQPNSELVGDKQKGRAMLKVVFDEGLGREKDTRKIVRYQQNPRANWGPLNMAKGPRK</sequence>
<evidence type="ECO:0000256" key="12">
    <source>
        <dbReference type="PROSITE-ProRule" id="PRU00958"/>
    </source>
</evidence>
<keyword evidence="1 12" id="KW-0820">tRNA-binding</keyword>
<dbReference type="InterPro" id="IPR002905">
    <property type="entry name" value="Trm1"/>
</dbReference>
<evidence type="ECO:0000256" key="4">
    <source>
        <dbReference type="ARBA" id="ARBA00022691"/>
    </source>
</evidence>
<dbReference type="Pfam" id="PF02005">
    <property type="entry name" value="TRM"/>
    <property type="match status" value="2"/>
</dbReference>